<keyword evidence="6 8" id="KW-1133">Transmembrane helix</keyword>
<keyword evidence="11" id="KW-1185">Reference proteome</keyword>
<dbReference type="PANTHER" id="PTHR46494">
    <property type="entry name" value="CORA FAMILY METAL ION TRANSPORTER (EUROFUNG)"/>
    <property type="match status" value="1"/>
</dbReference>
<dbReference type="Gene3D" id="1.20.58.340">
    <property type="entry name" value="Magnesium transport protein CorA, transmembrane region"/>
    <property type="match status" value="2"/>
</dbReference>
<keyword evidence="5 8" id="KW-0812">Transmembrane</keyword>
<keyword evidence="3 8" id="KW-0813">Transport</keyword>
<evidence type="ECO:0000256" key="9">
    <source>
        <dbReference type="SAM" id="MobiDB-lite"/>
    </source>
</evidence>
<dbReference type="SUPFAM" id="SSF143865">
    <property type="entry name" value="CorA soluble domain-like"/>
    <property type="match status" value="1"/>
</dbReference>
<gene>
    <name evidence="8 10" type="primary">corA</name>
    <name evidence="10" type="ORF">ACFOVU_12155</name>
</gene>
<comment type="subcellular location">
    <subcellularLocation>
        <location evidence="1">Cell membrane</location>
        <topology evidence="1">Multi-pass membrane protein</topology>
    </subcellularLocation>
    <subcellularLocation>
        <location evidence="8">Membrane</location>
        <topology evidence="8">Multi-pass membrane protein</topology>
    </subcellularLocation>
</comment>
<dbReference type="CDD" id="cd12830">
    <property type="entry name" value="MtCorA-like"/>
    <property type="match status" value="1"/>
</dbReference>
<evidence type="ECO:0000256" key="8">
    <source>
        <dbReference type="RuleBase" id="RU362010"/>
    </source>
</evidence>
<dbReference type="Gene3D" id="3.30.460.20">
    <property type="entry name" value="CorA soluble domain-like"/>
    <property type="match status" value="1"/>
</dbReference>
<keyword evidence="7 8" id="KW-0472">Membrane</keyword>
<dbReference type="Pfam" id="PF01544">
    <property type="entry name" value="CorA"/>
    <property type="match status" value="1"/>
</dbReference>
<evidence type="ECO:0000313" key="11">
    <source>
        <dbReference type="Proteomes" id="UP001595847"/>
    </source>
</evidence>
<dbReference type="InterPro" id="IPR045863">
    <property type="entry name" value="CorA_TM1_TM2"/>
</dbReference>
<evidence type="ECO:0000313" key="10">
    <source>
        <dbReference type="EMBL" id="MFC3996672.1"/>
    </source>
</evidence>
<sequence length="387" mass="43290">MSQRRPLFWLPGFRMSQESRRSTGHPAPEFSMDPRADPGRTPPIHESVIDAAIYVDGHRQEAPADLGNLVELHRHTPRTEGAMAWIGMLRPTSDQLIAAAEEFGLHELAVEDAIVAHQRPKIERYDDGLFVVLRAARYLDAAEQVEFGEIHIFAGPHFLLTVRHSDAPDLAAVRRRLEADPELLAHGPIAVLYGILDAVVDGYAPVVAGLQNDIDEIETEVFEGDPKVSRRIYELSREVIGFQRAAHPLLEVLRSLIDGLSDDSAHAELRRYLRDVADHATTAAERADAFRQMLQDILAVNATLVSQQQNEEMRHLTEASYRQGEVTKQISAWAAILFAPTLIAGIYGMNFDHMPELHWALGYPFALSLMAVGCVGLYLLFKRSNWM</sequence>
<dbReference type="InterPro" id="IPR004488">
    <property type="entry name" value="Mg/Co-transport_prot_CorA"/>
</dbReference>
<proteinExistence type="inferred from homology"/>
<feature type="transmembrane region" description="Helical" evidence="8">
    <location>
        <begin position="330"/>
        <end position="349"/>
    </location>
</feature>
<keyword evidence="4 8" id="KW-1003">Cell membrane</keyword>
<evidence type="ECO:0000256" key="3">
    <source>
        <dbReference type="ARBA" id="ARBA00022448"/>
    </source>
</evidence>
<dbReference type="NCBIfam" id="TIGR00383">
    <property type="entry name" value="corA"/>
    <property type="match status" value="1"/>
</dbReference>
<evidence type="ECO:0000256" key="1">
    <source>
        <dbReference type="ARBA" id="ARBA00004651"/>
    </source>
</evidence>
<feature type="region of interest" description="Disordered" evidence="9">
    <location>
        <begin position="15"/>
        <end position="42"/>
    </location>
</feature>
<comment type="similarity">
    <text evidence="2 8">Belongs to the CorA metal ion transporter (MIT) (TC 1.A.35) family.</text>
</comment>
<name>A0ABV8FNW6_9ACTN</name>
<evidence type="ECO:0000256" key="4">
    <source>
        <dbReference type="ARBA" id="ARBA00022475"/>
    </source>
</evidence>
<dbReference type="Proteomes" id="UP001595847">
    <property type="component" value="Unassembled WGS sequence"/>
</dbReference>
<evidence type="ECO:0000256" key="7">
    <source>
        <dbReference type="ARBA" id="ARBA00023136"/>
    </source>
</evidence>
<dbReference type="InterPro" id="IPR045861">
    <property type="entry name" value="CorA_cytoplasmic_dom"/>
</dbReference>
<evidence type="ECO:0000256" key="2">
    <source>
        <dbReference type="ARBA" id="ARBA00009765"/>
    </source>
</evidence>
<dbReference type="SUPFAM" id="SSF144083">
    <property type="entry name" value="Magnesium transport protein CorA, transmembrane region"/>
    <property type="match status" value="1"/>
</dbReference>
<dbReference type="PANTHER" id="PTHR46494:SF1">
    <property type="entry name" value="CORA FAMILY METAL ION TRANSPORTER (EUROFUNG)"/>
    <property type="match status" value="1"/>
</dbReference>
<organism evidence="10 11">
    <name type="scientific">Nocardiopsis sediminis</name>
    <dbReference type="NCBI Taxonomy" id="1778267"/>
    <lineage>
        <taxon>Bacteria</taxon>
        <taxon>Bacillati</taxon>
        <taxon>Actinomycetota</taxon>
        <taxon>Actinomycetes</taxon>
        <taxon>Streptosporangiales</taxon>
        <taxon>Nocardiopsidaceae</taxon>
        <taxon>Nocardiopsis</taxon>
    </lineage>
</organism>
<keyword evidence="8" id="KW-0406">Ion transport</keyword>
<protein>
    <recommendedName>
        <fullName evidence="8">Magnesium transport protein CorA</fullName>
    </recommendedName>
</protein>
<accession>A0ABV8FNW6</accession>
<reference evidence="11" key="1">
    <citation type="journal article" date="2019" name="Int. J. Syst. Evol. Microbiol.">
        <title>The Global Catalogue of Microorganisms (GCM) 10K type strain sequencing project: providing services to taxonomists for standard genome sequencing and annotation.</title>
        <authorList>
            <consortium name="The Broad Institute Genomics Platform"/>
            <consortium name="The Broad Institute Genome Sequencing Center for Infectious Disease"/>
            <person name="Wu L."/>
            <person name="Ma J."/>
        </authorList>
    </citation>
    <scope>NUCLEOTIDE SEQUENCE [LARGE SCALE GENOMIC DNA]</scope>
    <source>
        <strain evidence="11">TBRC 1826</strain>
    </source>
</reference>
<dbReference type="RefSeq" id="WP_378532949.1">
    <property type="nucleotide sequence ID" value="NZ_JBHSBH010000008.1"/>
</dbReference>
<keyword evidence="8" id="KW-0460">Magnesium</keyword>
<comment type="caution">
    <text evidence="10">The sequence shown here is derived from an EMBL/GenBank/DDBJ whole genome shotgun (WGS) entry which is preliminary data.</text>
</comment>
<dbReference type="InterPro" id="IPR002523">
    <property type="entry name" value="MgTranspt_CorA/ZnTranspt_ZntB"/>
</dbReference>
<dbReference type="EMBL" id="JBHSBH010000008">
    <property type="protein sequence ID" value="MFC3996672.1"/>
    <property type="molecule type" value="Genomic_DNA"/>
</dbReference>
<evidence type="ECO:0000256" key="5">
    <source>
        <dbReference type="ARBA" id="ARBA00022692"/>
    </source>
</evidence>
<comment type="function">
    <text evidence="8">Mediates influx of magnesium ions.</text>
</comment>
<evidence type="ECO:0000256" key="6">
    <source>
        <dbReference type="ARBA" id="ARBA00022989"/>
    </source>
</evidence>
<feature type="transmembrane region" description="Helical" evidence="8">
    <location>
        <begin position="361"/>
        <end position="381"/>
    </location>
</feature>